<dbReference type="GO" id="GO:0051656">
    <property type="term" value="P:establishment of organelle localization"/>
    <property type="evidence" value="ECO:0007669"/>
    <property type="project" value="UniProtKB-ARBA"/>
</dbReference>
<dbReference type="CDD" id="cd06492">
    <property type="entry name" value="p23_mNUDC_like"/>
    <property type="match status" value="1"/>
</dbReference>
<dbReference type="AlphaFoldDB" id="A0A3P9PJ47"/>
<dbReference type="Pfam" id="PF16273">
    <property type="entry name" value="NuDC"/>
    <property type="match status" value="1"/>
</dbReference>
<keyword evidence="12" id="KW-0131">Cell cycle</keyword>
<dbReference type="Gene3D" id="2.60.40.790">
    <property type="match status" value="1"/>
</dbReference>
<reference evidence="17" key="2">
    <citation type="submission" date="2025-08" db="UniProtKB">
        <authorList>
            <consortium name="Ensembl"/>
        </authorList>
    </citation>
    <scope>IDENTIFICATION</scope>
    <source>
        <strain evidence="17">Guanapo</strain>
    </source>
</reference>
<feature type="region of interest" description="Disordered" evidence="15">
    <location>
        <begin position="142"/>
        <end position="171"/>
    </location>
</feature>
<keyword evidence="5" id="KW-0963">Cytoplasm</keyword>
<evidence type="ECO:0000256" key="2">
    <source>
        <dbReference type="ARBA" id="ARBA00004214"/>
    </source>
</evidence>
<reference evidence="17" key="3">
    <citation type="submission" date="2025-09" db="UniProtKB">
        <authorList>
            <consortium name="Ensembl"/>
        </authorList>
    </citation>
    <scope>IDENTIFICATION</scope>
    <source>
        <strain evidence="17">Guanapo</strain>
    </source>
</reference>
<keyword evidence="11" id="KW-0206">Cytoskeleton</keyword>
<feature type="compositionally biased region" description="Basic and acidic residues" evidence="15">
    <location>
        <begin position="70"/>
        <end position="98"/>
    </location>
</feature>
<dbReference type="PANTHER" id="PTHR12356">
    <property type="entry name" value="NUCLEAR MOVEMENT PROTEIN NUDC"/>
    <property type="match status" value="1"/>
</dbReference>
<evidence type="ECO:0000259" key="16">
    <source>
        <dbReference type="PROSITE" id="PS51203"/>
    </source>
</evidence>
<evidence type="ECO:0000256" key="6">
    <source>
        <dbReference type="ARBA" id="ARBA00022553"/>
    </source>
</evidence>
<protein>
    <recommendedName>
        <fullName evidence="4">Nuclear migration protein nudC</fullName>
    </recommendedName>
    <alternativeName>
        <fullName evidence="13">Nuclear distribution protein C homolog</fullName>
    </alternativeName>
</protein>
<evidence type="ECO:0000256" key="7">
    <source>
        <dbReference type="ARBA" id="ARBA00022618"/>
    </source>
</evidence>
<dbReference type="STRING" id="8081.ENSPREP00000021892"/>
<dbReference type="GO" id="GO:0051301">
    <property type="term" value="P:cell division"/>
    <property type="evidence" value="ECO:0007669"/>
    <property type="project" value="UniProtKB-KW"/>
</dbReference>
<comment type="subcellular location">
    <subcellularLocation>
        <location evidence="1">Cytoplasm</location>
        <location evidence="1">Cytoskeleton</location>
        <location evidence="1">Spindle</location>
    </subcellularLocation>
    <subcellularLocation>
        <location evidence="2">Midbody</location>
    </subcellularLocation>
</comment>
<accession>A0A3P9PJ47</accession>
<dbReference type="Ensembl" id="ENSPRET00000022123.1">
    <property type="protein sequence ID" value="ENSPREP00000021892.1"/>
    <property type="gene ID" value="ENSPREG00000014788.1"/>
</dbReference>
<evidence type="ECO:0000256" key="10">
    <source>
        <dbReference type="ARBA" id="ARBA00023054"/>
    </source>
</evidence>
<evidence type="ECO:0000256" key="14">
    <source>
        <dbReference type="ARBA" id="ARBA00046142"/>
    </source>
</evidence>
<dbReference type="GO" id="GO:0051082">
    <property type="term" value="F:unfolded protein binding"/>
    <property type="evidence" value="ECO:0007669"/>
    <property type="project" value="TreeGrafter"/>
</dbReference>
<evidence type="ECO:0000313" key="17">
    <source>
        <dbReference type="Ensembl" id="ENSPREP00000021892.1"/>
    </source>
</evidence>
<evidence type="ECO:0000256" key="5">
    <source>
        <dbReference type="ARBA" id="ARBA00022490"/>
    </source>
</evidence>
<evidence type="ECO:0000256" key="4">
    <source>
        <dbReference type="ARBA" id="ARBA00017641"/>
    </source>
</evidence>
<dbReference type="Bgee" id="ENSPREG00000014788">
    <property type="expression patterns" value="Expressed in caudal fin and 1 other cell type or tissue"/>
</dbReference>
<keyword evidence="6" id="KW-0597">Phosphoprotein</keyword>
<dbReference type="GO" id="GO:0005737">
    <property type="term" value="C:cytoplasm"/>
    <property type="evidence" value="ECO:0007669"/>
    <property type="project" value="TreeGrafter"/>
</dbReference>
<keyword evidence="8" id="KW-0493">Microtubule</keyword>
<dbReference type="Pfam" id="PF04969">
    <property type="entry name" value="CS"/>
    <property type="match status" value="1"/>
</dbReference>
<dbReference type="OMA" id="NQMEWWS"/>
<evidence type="ECO:0000256" key="12">
    <source>
        <dbReference type="ARBA" id="ARBA00023306"/>
    </source>
</evidence>
<dbReference type="FunFam" id="2.60.40.790:FF:000001">
    <property type="entry name" value="Nuclear migration protein nudC"/>
    <property type="match status" value="1"/>
</dbReference>
<dbReference type="InterPro" id="IPR007052">
    <property type="entry name" value="CS_dom"/>
</dbReference>
<evidence type="ECO:0000256" key="9">
    <source>
        <dbReference type="ARBA" id="ARBA00022776"/>
    </source>
</evidence>
<reference evidence="18" key="1">
    <citation type="submission" date="2013-11" db="EMBL/GenBank/DDBJ databases">
        <title>The genomic landscape of the Guanapo guppy.</title>
        <authorList>
            <person name="Kuenstner A."/>
            <person name="Dreyer C."/>
        </authorList>
    </citation>
    <scope>NUCLEOTIDE SEQUENCE</scope>
    <source>
        <strain evidence="18">Guanapo</strain>
    </source>
</reference>
<dbReference type="InterPro" id="IPR037898">
    <property type="entry name" value="NudC_fam"/>
</dbReference>
<comment type="similarity">
    <text evidence="3">Belongs to the nudC family.</text>
</comment>
<keyword evidence="18" id="KW-1185">Reference proteome</keyword>
<dbReference type="Proteomes" id="UP000242638">
    <property type="component" value="Unassembled WGS sequence"/>
</dbReference>
<proteinExistence type="inferred from homology"/>
<evidence type="ECO:0000256" key="1">
    <source>
        <dbReference type="ARBA" id="ARBA00004186"/>
    </source>
</evidence>
<dbReference type="GO" id="GO:0006457">
    <property type="term" value="P:protein folding"/>
    <property type="evidence" value="ECO:0007669"/>
    <property type="project" value="TreeGrafter"/>
</dbReference>
<dbReference type="GO" id="GO:0005819">
    <property type="term" value="C:spindle"/>
    <property type="evidence" value="ECO:0007669"/>
    <property type="project" value="UniProtKB-SubCell"/>
</dbReference>
<feature type="region of interest" description="Disordered" evidence="15">
    <location>
        <begin position="63"/>
        <end position="110"/>
    </location>
</feature>
<evidence type="ECO:0000256" key="15">
    <source>
        <dbReference type="SAM" id="MobiDB-lite"/>
    </source>
</evidence>
<comment type="function">
    <text evidence="14">Plays a role in neurogenesis and neuronal migration. Necessary for correct formation of mitotic spindles and chromosome separation during mitosis. Necessary for cytokinesis and cell proliferation.</text>
</comment>
<dbReference type="InterPro" id="IPR025934">
    <property type="entry name" value="NudC_N_dom"/>
</dbReference>
<dbReference type="GeneTree" id="ENSGT00940000155361"/>
<dbReference type="Pfam" id="PF14050">
    <property type="entry name" value="Nudc_N"/>
    <property type="match status" value="1"/>
</dbReference>
<dbReference type="InterPro" id="IPR008978">
    <property type="entry name" value="HSP20-like_chaperone"/>
</dbReference>
<keyword evidence="7" id="KW-0132">Cell division</keyword>
<name>A0A3P9PJ47_POERE</name>
<evidence type="ECO:0000256" key="11">
    <source>
        <dbReference type="ARBA" id="ARBA00023212"/>
    </source>
</evidence>
<evidence type="ECO:0000256" key="13">
    <source>
        <dbReference type="ARBA" id="ARBA00030427"/>
    </source>
</evidence>
<organism evidence="17 18">
    <name type="scientific">Poecilia reticulata</name>
    <name type="common">Guppy</name>
    <name type="synonym">Acanthophacelus reticulatus</name>
    <dbReference type="NCBI Taxonomy" id="8081"/>
    <lineage>
        <taxon>Eukaryota</taxon>
        <taxon>Metazoa</taxon>
        <taxon>Chordata</taxon>
        <taxon>Craniata</taxon>
        <taxon>Vertebrata</taxon>
        <taxon>Euteleostomi</taxon>
        <taxon>Actinopterygii</taxon>
        <taxon>Neopterygii</taxon>
        <taxon>Teleostei</taxon>
        <taxon>Neoteleostei</taxon>
        <taxon>Acanthomorphata</taxon>
        <taxon>Ovalentaria</taxon>
        <taxon>Atherinomorphae</taxon>
        <taxon>Cyprinodontiformes</taxon>
        <taxon>Poeciliidae</taxon>
        <taxon>Poeciliinae</taxon>
        <taxon>Poecilia</taxon>
    </lineage>
</organism>
<evidence type="ECO:0000313" key="18">
    <source>
        <dbReference type="Proteomes" id="UP000242638"/>
    </source>
</evidence>
<keyword evidence="9" id="KW-0498">Mitosis</keyword>
<dbReference type="PANTHER" id="PTHR12356:SF3">
    <property type="entry name" value="NUCLEAR MIGRATION PROTEIN NUDC"/>
    <property type="match status" value="1"/>
</dbReference>
<sequence length="331" mass="37929">MGEEEEKYDGMLLVMAQQHEGGVQELVNTFFSFLRRKTDFFIGGDQGAAEKLVRDSFDHHSKLALKAHREKQMKQEKEKKEKAERSAKLAEEEKKKEEEDGNGPRIQELTDEEAEKLQSELDKYATGDGSIMWNGTKSCFSSIQSDSDAEEDEKDKDKLKPNAGNGGDLPNYKWTQTLSEIDIAVPFDVKFRIKGRDVVVDIQRRSIKVGLKGHPPVMEGQLFNEVKVEESSWLIDDGKVVTVHLEKINKMEWWSRIVTTDPEINTKKICPENSKLSDLDGETRGMVEKMMYDQRQKSMGLPTSEDQKKQDILKKFMAQHPEMDFSKAKFS</sequence>
<dbReference type="GO" id="GO:0005874">
    <property type="term" value="C:microtubule"/>
    <property type="evidence" value="ECO:0007669"/>
    <property type="project" value="UniProtKB-KW"/>
</dbReference>
<keyword evidence="10" id="KW-0175">Coiled coil</keyword>
<dbReference type="GO" id="GO:0030496">
    <property type="term" value="C:midbody"/>
    <property type="evidence" value="ECO:0007669"/>
    <property type="project" value="UniProtKB-SubCell"/>
</dbReference>
<evidence type="ECO:0000256" key="3">
    <source>
        <dbReference type="ARBA" id="ARBA00010513"/>
    </source>
</evidence>
<evidence type="ECO:0000256" key="8">
    <source>
        <dbReference type="ARBA" id="ARBA00022701"/>
    </source>
</evidence>
<feature type="domain" description="CS" evidence="16">
    <location>
        <begin position="167"/>
        <end position="258"/>
    </location>
</feature>
<dbReference type="PROSITE" id="PS51203">
    <property type="entry name" value="CS"/>
    <property type="match status" value="1"/>
</dbReference>
<dbReference type="InterPro" id="IPR032572">
    <property type="entry name" value="NuDC"/>
</dbReference>
<dbReference type="SUPFAM" id="SSF49764">
    <property type="entry name" value="HSP20-like chaperones"/>
    <property type="match status" value="1"/>
</dbReference>